<dbReference type="EMBL" id="DF967975">
    <property type="protein sequence ID" value="GAP19532.1"/>
    <property type="molecule type" value="Genomic_DNA"/>
</dbReference>
<proteinExistence type="predicted"/>
<dbReference type="Proteomes" id="UP000050501">
    <property type="component" value="Unassembled WGS sequence"/>
</dbReference>
<dbReference type="InterPro" id="IPR000253">
    <property type="entry name" value="FHA_dom"/>
</dbReference>
<dbReference type="AlphaFoldDB" id="A0A0M8JQL3"/>
<feature type="domain" description="FHA" evidence="3">
    <location>
        <begin position="545"/>
        <end position="595"/>
    </location>
</feature>
<reference evidence="4" key="1">
    <citation type="journal article" date="2015" name="Genome Announc.">
        <title>Draft Genome Sequences of Anaerolinea thermolimosa IMO-1, Bellilinea caldifistulae GOMI-1, Leptolinea tardivitalis YMTK-2, Levilinea saccharolytica KIBI-1, Longilinea arvoryzae KOME-1, Previously Described as Members of the Class Anaerolineae (Chloroflexi).</title>
        <authorList>
            <person name="Matsuura N."/>
            <person name="Tourlousse M.D."/>
            <person name="Ohashi A."/>
            <person name="Hugenholtz P."/>
            <person name="Sekiguchi Y."/>
        </authorList>
    </citation>
    <scope>NUCLEOTIDE SEQUENCE</scope>
    <source>
        <strain evidence="4">KIBI-1</strain>
    </source>
</reference>
<keyword evidence="1" id="KW-1133">Transmembrane helix</keyword>
<dbReference type="Pfam" id="PF00498">
    <property type="entry name" value="FHA"/>
    <property type="match status" value="1"/>
</dbReference>
<feature type="signal peptide" evidence="2">
    <location>
        <begin position="1"/>
        <end position="32"/>
    </location>
</feature>
<dbReference type="InterPro" id="IPR008984">
    <property type="entry name" value="SMAD_FHA_dom_sf"/>
</dbReference>
<evidence type="ECO:0000313" key="5">
    <source>
        <dbReference type="EMBL" id="KPL81645.1"/>
    </source>
</evidence>
<organism evidence="4">
    <name type="scientific">Levilinea saccharolytica</name>
    <dbReference type="NCBI Taxonomy" id="229921"/>
    <lineage>
        <taxon>Bacteria</taxon>
        <taxon>Bacillati</taxon>
        <taxon>Chloroflexota</taxon>
        <taxon>Anaerolineae</taxon>
        <taxon>Anaerolineales</taxon>
        <taxon>Anaerolineaceae</taxon>
        <taxon>Levilinea</taxon>
    </lineage>
</organism>
<reference evidence="5 6" key="2">
    <citation type="submission" date="2015-07" db="EMBL/GenBank/DDBJ databases">
        <title>Genome sequence of Levilinea saccharolytica DSM 16555.</title>
        <authorList>
            <person name="Hemp J."/>
            <person name="Ward L.M."/>
            <person name="Pace L.A."/>
            <person name="Fischer W.W."/>
        </authorList>
    </citation>
    <scope>NUCLEOTIDE SEQUENCE [LARGE SCALE GENOMIC DNA]</scope>
    <source>
        <strain evidence="5 6">KIBI-1</strain>
    </source>
</reference>
<sequence length="638" mass="69539">MKPETHRRIFHTIGLALLALSVILTHPQPASAQQAGRIILLPPNTQAFPEIEFTFEAYTASGQFLPDLQPNQLRVLENGQSQPLTALDRLEPGLQFIVAINPAPLMATQVAGVSHYVQIQGALQVWVTNLGSEAPNDYSLATNTGLQVIREKDPAAFAEALGAYNPDLLNAQAALVSLTQALDLASDPNPTPNMKRAILYVTTPPNAALQQALPNLTNRAAQMGVRIYVWMVAPPNAAGTPAADVLLEMAGRTGGEFFIFTGSEPLPNLETYLWSQRYLYQGRYRSALQQSGTASLQIEIQQEQLQALSPETPFDLQIQPPNPMFLAPPVRLEQQWVQVSRTEAPILGPPSVEVRILVEFPDGRPRELRLSRLYVDGAVAAENTQPPFDVFRWPLTAYTESGTHQLKVEVEDEIGLRRASINIPVEVVVPAKPSGLMLRLMTDRGLQTGLAVGAAVLVLGVVFALSARRILRALPRLPQKRQPTRDPLTQVVRIPQEAPSAYTSVASPSLPRTLIPTPAKAYLQRLGEDGSPLSGSIIPLTQPEITFGSDPAQAIQVIDSPSVSPLHARLVTTSEGYRLADAGSVAGTWLNYAPVSSLGARLEHGDLIHFGRVSFRFQLSRPGRARTIQTQPYQDNLE</sequence>
<protein>
    <submittedName>
        <fullName evidence="4">Protein containing FOG: FHA domain</fullName>
    </submittedName>
</protein>
<dbReference type="STRING" id="229921.ADN01_09990"/>
<evidence type="ECO:0000256" key="1">
    <source>
        <dbReference type="SAM" id="Phobius"/>
    </source>
</evidence>
<evidence type="ECO:0000256" key="2">
    <source>
        <dbReference type="SAM" id="SignalP"/>
    </source>
</evidence>
<dbReference type="PROSITE" id="PS50006">
    <property type="entry name" value="FHA_DOMAIN"/>
    <property type="match status" value="1"/>
</dbReference>
<evidence type="ECO:0000313" key="4">
    <source>
        <dbReference type="EMBL" id="GAP19532.1"/>
    </source>
</evidence>
<keyword evidence="1" id="KW-0472">Membrane</keyword>
<name>A0A0M8JQL3_9CHLR</name>
<evidence type="ECO:0000313" key="6">
    <source>
        <dbReference type="Proteomes" id="UP000050501"/>
    </source>
</evidence>
<gene>
    <name evidence="5" type="ORF">ADN01_09990</name>
    <name evidence="4" type="ORF">LSAC_03437</name>
</gene>
<keyword evidence="2" id="KW-0732">Signal</keyword>
<feature type="transmembrane region" description="Helical" evidence="1">
    <location>
        <begin position="449"/>
        <end position="471"/>
    </location>
</feature>
<keyword evidence="6" id="KW-1185">Reference proteome</keyword>
<dbReference type="CDD" id="cd22702">
    <property type="entry name" value="FHA_ZEP-like"/>
    <property type="match status" value="1"/>
</dbReference>
<dbReference type="Gene3D" id="2.60.200.20">
    <property type="match status" value="1"/>
</dbReference>
<evidence type="ECO:0000259" key="3">
    <source>
        <dbReference type="PROSITE" id="PS50006"/>
    </source>
</evidence>
<dbReference type="RefSeq" id="WP_062419802.1">
    <property type="nucleotide sequence ID" value="NZ_BBXZ01000180.1"/>
</dbReference>
<dbReference type="SMART" id="SM00240">
    <property type="entry name" value="FHA"/>
    <property type="match status" value="1"/>
</dbReference>
<dbReference type="EMBL" id="LGCM01000037">
    <property type="protein sequence ID" value="KPL81645.1"/>
    <property type="molecule type" value="Genomic_DNA"/>
</dbReference>
<keyword evidence="1" id="KW-0812">Transmembrane</keyword>
<accession>A0A0M8JQL3</accession>
<dbReference type="SUPFAM" id="SSF49879">
    <property type="entry name" value="SMAD/FHA domain"/>
    <property type="match status" value="1"/>
</dbReference>
<feature type="chain" id="PRO_5007418842" evidence="2">
    <location>
        <begin position="33"/>
        <end position="638"/>
    </location>
</feature>